<feature type="transmembrane region" description="Helical" evidence="6">
    <location>
        <begin position="786"/>
        <end position="808"/>
    </location>
</feature>
<feature type="transmembrane region" description="Helical" evidence="6">
    <location>
        <begin position="420"/>
        <end position="440"/>
    </location>
</feature>
<dbReference type="RefSeq" id="WP_399654534.1">
    <property type="nucleotide sequence ID" value="NZ_JBITYG010000009.1"/>
</dbReference>
<dbReference type="InterPro" id="IPR003838">
    <property type="entry name" value="ABC3_permease_C"/>
</dbReference>
<feature type="transmembrane region" description="Helical" evidence="6">
    <location>
        <begin position="340"/>
        <end position="368"/>
    </location>
</feature>
<feature type="transmembrane region" description="Helical" evidence="6">
    <location>
        <begin position="834"/>
        <end position="858"/>
    </location>
</feature>
<evidence type="ECO:0000256" key="5">
    <source>
        <dbReference type="ARBA" id="ARBA00023136"/>
    </source>
</evidence>
<evidence type="ECO:0000313" key="8">
    <source>
        <dbReference type="EMBL" id="MFI9104358.1"/>
    </source>
</evidence>
<feature type="transmembrane region" description="Helical" evidence="6">
    <location>
        <begin position="389"/>
        <end position="414"/>
    </location>
</feature>
<evidence type="ECO:0000256" key="2">
    <source>
        <dbReference type="ARBA" id="ARBA00022475"/>
    </source>
</evidence>
<feature type="transmembrane region" description="Helical" evidence="6">
    <location>
        <begin position="496"/>
        <end position="516"/>
    </location>
</feature>
<proteinExistence type="predicted"/>
<gene>
    <name evidence="8" type="ORF">ACIGXA_27965</name>
</gene>
<evidence type="ECO:0000256" key="1">
    <source>
        <dbReference type="ARBA" id="ARBA00004651"/>
    </source>
</evidence>
<dbReference type="EMBL" id="JBITYG010000009">
    <property type="protein sequence ID" value="MFI9104358.1"/>
    <property type="molecule type" value="Genomic_DNA"/>
</dbReference>
<keyword evidence="3 6" id="KW-0812">Transmembrane</keyword>
<feature type="domain" description="ABC3 transporter permease C-terminal" evidence="7">
    <location>
        <begin position="799"/>
        <end position="912"/>
    </location>
</feature>
<sequence length="930" mass="95706">MTNGTEGLPAAPRPAALSWVRVRLRAAPAAAIAMALLVLVTAFLAAALPRAVDRYEVKALRGSLADAKLRDRTLSLSDSSSGAEGAGDMSRFAPEWLAGVESGFQKLVRPPLRLLPGQSVVGIRTGSDSAALDPALPRPTKALNPKADLVAQQGLEQHSRLVAGSMPSGPAPADASGGMSRVDAAITEQTAKVMGLRPGSEIHLSTLGTPFTVHVTGVVAPTEPGSAYWNEEQDVLTPQLTSPPPKPGEYPTFYWHFTVLIAPEAAPALLSLGKGASFYWHHPVDTSRLTAQDVAPLQSQLASLDSGPAAAAMQEGTGSYLHTTTGLGRLLTSYERDRTAALPLVLVAAIGVGATAFAVLLMAGGLAAERRRGELALLRSRGGSLRGMVGRLLGETTTAAVPAALTGIALALVLLPTDRYLLSVLLGSAVAVTASLALPLRAVAVHRRPRPAAREDVATARPSRRRTVAELTVTVLVIGAVVALRRRGTVSGADPFLAAAPVLVAVAAALILLRLYPLPLRLLARPAARLTGAVTHLGLARAGRSPAGAQLPLLALLMSLTVASFGGSVLAGVADGRDEAARAAIGADARIDANFVLPEKLAATIRQVPGVARTLGVRIEPSASTAGFEMPYSLVSVDPVAYAALTRSIGLPDFPADALLHDDGTGPMPAVVSRNLAAKLAGGTASVQPAIGTTDIRAAAVLDLTPAAPNVDFVIVSSAQLAKRHPDMNYSQYTGPTVLMVTADGPIDGKALRAATARTGSNMFVALLSEQRGVLSDSALQTGARGIYLAAVAGGAGYSALALLLSLLQAAPQRAALLARLRTMGMGRRDGRRLVFLEMLPQALLAAIGGVLVGLAVIPLLGPGVDITALAFGSDPGTTAPAGLGLRVDPLSLALPSFGLLALACVVLLVQVWVTGRRRESTDLRVGDRS</sequence>
<evidence type="ECO:0000256" key="4">
    <source>
        <dbReference type="ARBA" id="ARBA00022989"/>
    </source>
</evidence>
<keyword evidence="2" id="KW-1003">Cell membrane</keyword>
<evidence type="ECO:0000256" key="6">
    <source>
        <dbReference type="SAM" id="Phobius"/>
    </source>
</evidence>
<accession>A0ABW8CE62</accession>
<name>A0ABW8CE62_9ACTN</name>
<comment type="caution">
    <text evidence="8">The sequence shown here is derived from an EMBL/GenBank/DDBJ whole genome shotgun (WGS) entry which is preliminary data.</text>
</comment>
<evidence type="ECO:0000313" key="9">
    <source>
        <dbReference type="Proteomes" id="UP001614394"/>
    </source>
</evidence>
<protein>
    <submittedName>
        <fullName evidence="8">FtsX-like permease family protein</fullName>
    </submittedName>
</protein>
<feature type="transmembrane region" description="Helical" evidence="6">
    <location>
        <begin position="26"/>
        <end position="48"/>
    </location>
</feature>
<feature type="transmembrane region" description="Helical" evidence="6">
    <location>
        <begin position="467"/>
        <end position="484"/>
    </location>
</feature>
<organism evidence="8 9">
    <name type="scientific">Streptomyces fildesensis</name>
    <dbReference type="NCBI Taxonomy" id="375757"/>
    <lineage>
        <taxon>Bacteria</taxon>
        <taxon>Bacillati</taxon>
        <taxon>Actinomycetota</taxon>
        <taxon>Actinomycetes</taxon>
        <taxon>Kitasatosporales</taxon>
        <taxon>Streptomycetaceae</taxon>
        <taxon>Streptomyces</taxon>
    </lineage>
</organism>
<evidence type="ECO:0000256" key="3">
    <source>
        <dbReference type="ARBA" id="ARBA00022692"/>
    </source>
</evidence>
<dbReference type="Pfam" id="PF02687">
    <property type="entry name" value="FtsX"/>
    <property type="match status" value="1"/>
</dbReference>
<dbReference type="Proteomes" id="UP001614394">
    <property type="component" value="Unassembled WGS sequence"/>
</dbReference>
<comment type="subcellular location">
    <subcellularLocation>
        <location evidence="1">Cell membrane</location>
        <topology evidence="1">Multi-pass membrane protein</topology>
    </subcellularLocation>
</comment>
<reference evidence="8 9" key="1">
    <citation type="submission" date="2024-10" db="EMBL/GenBank/DDBJ databases">
        <title>The Natural Products Discovery Center: Release of the First 8490 Sequenced Strains for Exploring Actinobacteria Biosynthetic Diversity.</title>
        <authorList>
            <person name="Kalkreuter E."/>
            <person name="Kautsar S.A."/>
            <person name="Yang D."/>
            <person name="Bader C.D."/>
            <person name="Teijaro C.N."/>
            <person name="Fluegel L."/>
            <person name="Davis C.M."/>
            <person name="Simpson J.R."/>
            <person name="Lauterbach L."/>
            <person name="Steele A.D."/>
            <person name="Gui C."/>
            <person name="Meng S."/>
            <person name="Li G."/>
            <person name="Viehrig K."/>
            <person name="Ye F."/>
            <person name="Su P."/>
            <person name="Kiefer A.F."/>
            <person name="Nichols A."/>
            <person name="Cepeda A.J."/>
            <person name="Yan W."/>
            <person name="Fan B."/>
            <person name="Jiang Y."/>
            <person name="Adhikari A."/>
            <person name="Zheng C.-J."/>
            <person name="Schuster L."/>
            <person name="Cowan T.M."/>
            <person name="Smanski M.J."/>
            <person name="Chevrette M.G."/>
            <person name="De Carvalho L.P.S."/>
            <person name="Shen B."/>
        </authorList>
    </citation>
    <scope>NUCLEOTIDE SEQUENCE [LARGE SCALE GENOMIC DNA]</scope>
    <source>
        <strain evidence="8 9">NPDC053399</strain>
    </source>
</reference>
<keyword evidence="5 6" id="KW-0472">Membrane</keyword>
<keyword evidence="9" id="KW-1185">Reference proteome</keyword>
<keyword evidence="4 6" id="KW-1133">Transmembrane helix</keyword>
<feature type="transmembrane region" description="Helical" evidence="6">
    <location>
        <begin position="893"/>
        <end position="914"/>
    </location>
</feature>
<evidence type="ECO:0000259" key="7">
    <source>
        <dbReference type="Pfam" id="PF02687"/>
    </source>
</evidence>